<proteinExistence type="predicted"/>
<gene>
    <name evidence="1" type="ORF">EHYA_09318</name>
</gene>
<keyword evidence="2" id="KW-1185">Reference proteome</keyword>
<dbReference type="Proteomes" id="UP000286931">
    <property type="component" value="Unassembled WGS sequence"/>
</dbReference>
<reference evidence="1 2" key="1">
    <citation type="submission" date="2018-12" db="EMBL/GenBank/DDBJ databases">
        <title>Draft genome sequence of Embleya hyalina NBRC 13850T.</title>
        <authorList>
            <person name="Komaki H."/>
            <person name="Hosoyama A."/>
            <person name="Kimura A."/>
            <person name="Ichikawa N."/>
            <person name="Tamura T."/>
        </authorList>
    </citation>
    <scope>NUCLEOTIDE SEQUENCE [LARGE SCALE GENOMIC DNA]</scope>
    <source>
        <strain evidence="1 2">NBRC 13850</strain>
    </source>
</reference>
<dbReference type="EMBL" id="BIFH01000050">
    <property type="protein sequence ID" value="GCE01552.1"/>
    <property type="molecule type" value="Genomic_DNA"/>
</dbReference>
<organism evidence="1 2">
    <name type="scientific">Embleya hyalina</name>
    <dbReference type="NCBI Taxonomy" id="516124"/>
    <lineage>
        <taxon>Bacteria</taxon>
        <taxon>Bacillati</taxon>
        <taxon>Actinomycetota</taxon>
        <taxon>Actinomycetes</taxon>
        <taxon>Kitasatosporales</taxon>
        <taxon>Streptomycetaceae</taxon>
        <taxon>Embleya</taxon>
    </lineage>
</organism>
<dbReference type="AlphaFoldDB" id="A0A401Z3X6"/>
<accession>A0A401Z3X6</accession>
<sequence length="64" mass="7068">MNRYPKVSTTALADRALALPLTPNTDAERRDAVACVRRRLAYPPDRLLVFAALGLDDVEEGERG</sequence>
<evidence type="ECO:0000313" key="2">
    <source>
        <dbReference type="Proteomes" id="UP000286931"/>
    </source>
</evidence>
<protein>
    <submittedName>
        <fullName evidence="1">Uncharacterized protein</fullName>
    </submittedName>
</protein>
<comment type="caution">
    <text evidence="1">The sequence shown here is derived from an EMBL/GenBank/DDBJ whole genome shotgun (WGS) entry which is preliminary data.</text>
</comment>
<name>A0A401Z3X6_9ACTN</name>
<evidence type="ECO:0000313" key="1">
    <source>
        <dbReference type="EMBL" id="GCE01552.1"/>
    </source>
</evidence>
<dbReference type="RefSeq" id="WP_126643173.1">
    <property type="nucleotide sequence ID" value="NZ_BIFH01000050.1"/>
</dbReference>